<keyword evidence="2" id="KW-0472">Membrane</keyword>
<reference evidence="3 4" key="1">
    <citation type="journal article" date="2025" name="Microbiol. Resour. Announc.">
        <title>Draft genome sequences for Neonectria magnoliae and Neonectria punicea, canker pathogens of Liriodendron tulipifera and Acer saccharum in West Virginia.</title>
        <authorList>
            <person name="Petronek H.M."/>
            <person name="Kasson M.T."/>
            <person name="Metheny A.M."/>
            <person name="Stauder C.M."/>
            <person name="Lovett B."/>
            <person name="Lynch S.C."/>
            <person name="Garnas J.R."/>
            <person name="Kasson L.R."/>
            <person name="Stajich J.E."/>
        </authorList>
    </citation>
    <scope>NUCLEOTIDE SEQUENCE [LARGE SCALE GENOMIC DNA]</scope>
    <source>
        <strain evidence="3 4">NRRL 64651</strain>
    </source>
</reference>
<feature type="region of interest" description="Disordered" evidence="1">
    <location>
        <begin position="340"/>
        <end position="379"/>
    </location>
</feature>
<keyword evidence="2" id="KW-0812">Transmembrane</keyword>
<feature type="compositionally biased region" description="Low complexity" evidence="1">
    <location>
        <begin position="44"/>
        <end position="54"/>
    </location>
</feature>
<accession>A0ABR1IDM3</accession>
<feature type="compositionally biased region" description="Low complexity" evidence="1">
    <location>
        <begin position="351"/>
        <end position="375"/>
    </location>
</feature>
<evidence type="ECO:0000313" key="4">
    <source>
        <dbReference type="Proteomes" id="UP001498421"/>
    </source>
</evidence>
<feature type="compositionally biased region" description="Polar residues" evidence="1">
    <location>
        <begin position="61"/>
        <end position="91"/>
    </location>
</feature>
<keyword evidence="4" id="KW-1185">Reference proteome</keyword>
<evidence type="ECO:0008006" key="5">
    <source>
        <dbReference type="Google" id="ProtNLM"/>
    </source>
</evidence>
<feature type="compositionally biased region" description="Low complexity" evidence="1">
    <location>
        <begin position="163"/>
        <end position="180"/>
    </location>
</feature>
<comment type="caution">
    <text evidence="3">The sequence shown here is derived from an EMBL/GenBank/DDBJ whole genome shotgun (WGS) entry which is preliminary data.</text>
</comment>
<sequence>MSTPTPGGFSLFPSPNASKPPPVVRNQTPRPRRSESRERERRAPTPQQAPTPQAVSPPEAVNSSPPRHNDGRQTPQSQFQNQNPNRSQTPVQFEPPRQQHQQHQHHPSHQHHRSHHSHDTAVAGPSSSAPIHPQDVPVQEPRATAEVPFRTETAFSQANTLVRSPSLRSRSSIAKLPLPSADDDASSPPPPPLRSIFPTYNPEVPLGQQNYVPTQMSPTRIPRAVISRQTYHENQPANSPPYRSPLRSPRSAGSNPWPRRPNNEPPVIPTTCTTEQLKSLWKVANGWKASHSEGRVYCMKMTQEKDAPVYTLSSASQPFYNLRLDPTSASAYVTLTRHDPSKTYKAPKPDAGPSSSASSIISGVVGNGGSSSRSSKITDGKHWHEALTTTLEEEARKLPPNDGLVALLMPTPATKVAIEKANDPTSVLMAERECARLVWDEDTGNHFLVHPALATPFCVTIERSPAWSRVEYTLEHHESPQHLAKLTRDGTGGGWLELDTGIASKIESFFLVDVAVTALLLVAAADEKNMPAAAEVFEPPPPVLLAAKQEGRLSKLGKRDDKKRRKMESFEVDVESQDDSLGKSKTKGDKDKLPFLVRVVVKLAKGLFATIIWLLTIVFKCFGVVFKVLYKCVGSKY</sequence>
<evidence type="ECO:0000256" key="2">
    <source>
        <dbReference type="SAM" id="Phobius"/>
    </source>
</evidence>
<feature type="region of interest" description="Disordered" evidence="1">
    <location>
        <begin position="231"/>
        <end position="267"/>
    </location>
</feature>
<proteinExistence type="predicted"/>
<feature type="compositionally biased region" description="Low complexity" evidence="1">
    <location>
        <begin position="244"/>
        <end position="257"/>
    </location>
</feature>
<dbReference type="EMBL" id="JAZAVK010000015">
    <property type="protein sequence ID" value="KAK7430921.1"/>
    <property type="molecule type" value="Genomic_DNA"/>
</dbReference>
<organism evidence="3 4">
    <name type="scientific">Neonectria magnoliae</name>
    <dbReference type="NCBI Taxonomy" id="2732573"/>
    <lineage>
        <taxon>Eukaryota</taxon>
        <taxon>Fungi</taxon>
        <taxon>Dikarya</taxon>
        <taxon>Ascomycota</taxon>
        <taxon>Pezizomycotina</taxon>
        <taxon>Sordariomycetes</taxon>
        <taxon>Hypocreomycetidae</taxon>
        <taxon>Hypocreales</taxon>
        <taxon>Nectriaceae</taxon>
        <taxon>Neonectria</taxon>
    </lineage>
</organism>
<keyword evidence="2" id="KW-1133">Transmembrane helix</keyword>
<feature type="compositionally biased region" description="Basic residues" evidence="1">
    <location>
        <begin position="100"/>
        <end position="116"/>
    </location>
</feature>
<feature type="compositionally biased region" description="Basic and acidic residues" evidence="1">
    <location>
        <begin position="32"/>
        <end position="43"/>
    </location>
</feature>
<dbReference type="Proteomes" id="UP001498421">
    <property type="component" value="Unassembled WGS sequence"/>
</dbReference>
<feature type="transmembrane region" description="Helical" evidence="2">
    <location>
        <begin position="607"/>
        <end position="630"/>
    </location>
</feature>
<evidence type="ECO:0000256" key="1">
    <source>
        <dbReference type="SAM" id="MobiDB-lite"/>
    </source>
</evidence>
<feature type="region of interest" description="Disordered" evidence="1">
    <location>
        <begin position="1"/>
        <end position="193"/>
    </location>
</feature>
<gene>
    <name evidence="3" type="ORF">QQZ08_002449</name>
</gene>
<protein>
    <recommendedName>
        <fullName evidence="5">Acetylserotonin methytransferase-like protein</fullName>
    </recommendedName>
</protein>
<feature type="compositionally biased region" description="Polar residues" evidence="1">
    <location>
        <begin position="153"/>
        <end position="162"/>
    </location>
</feature>
<name>A0ABR1IDM3_9HYPO</name>
<evidence type="ECO:0000313" key="3">
    <source>
        <dbReference type="EMBL" id="KAK7430921.1"/>
    </source>
</evidence>